<keyword evidence="2" id="KW-1185">Reference proteome</keyword>
<evidence type="ECO:0000313" key="1">
    <source>
        <dbReference type="EMBL" id="MFC3890444.1"/>
    </source>
</evidence>
<dbReference type="RefSeq" id="WP_382368246.1">
    <property type="nucleotide sequence ID" value="NZ_JBHRZI010000004.1"/>
</dbReference>
<accession>A0ABV8BN15</accession>
<dbReference type="InterPro" id="IPR001680">
    <property type="entry name" value="WD40_rpt"/>
</dbReference>
<dbReference type="SMART" id="SM00320">
    <property type="entry name" value="WD40"/>
    <property type="match status" value="6"/>
</dbReference>
<dbReference type="Proteomes" id="UP001595690">
    <property type="component" value="Unassembled WGS sequence"/>
</dbReference>
<dbReference type="SUPFAM" id="SSF50978">
    <property type="entry name" value="WD40 repeat-like"/>
    <property type="match status" value="2"/>
</dbReference>
<comment type="caution">
    <text evidence="1">The sequence shown here is derived from an EMBL/GenBank/DDBJ whole genome shotgun (WGS) entry which is preliminary data.</text>
</comment>
<dbReference type="PANTHER" id="PTHR19879:SF9">
    <property type="entry name" value="TRANSCRIPTION INITIATION FACTOR TFIID SUBUNIT 5"/>
    <property type="match status" value="1"/>
</dbReference>
<reference evidence="2" key="1">
    <citation type="journal article" date="2019" name="Int. J. Syst. Evol. Microbiol.">
        <title>The Global Catalogue of Microorganisms (GCM) 10K type strain sequencing project: providing services to taxonomists for standard genome sequencing and annotation.</title>
        <authorList>
            <consortium name="The Broad Institute Genomics Platform"/>
            <consortium name="The Broad Institute Genome Sequencing Center for Infectious Disease"/>
            <person name="Wu L."/>
            <person name="Ma J."/>
        </authorList>
    </citation>
    <scope>NUCLEOTIDE SEQUENCE [LARGE SCALE GENOMIC DNA]</scope>
    <source>
        <strain evidence="2">CGMCC 4.7405</strain>
    </source>
</reference>
<organism evidence="1 2">
    <name type="scientific">Lentzea rhizosphaerae</name>
    <dbReference type="NCBI Taxonomy" id="2041025"/>
    <lineage>
        <taxon>Bacteria</taxon>
        <taxon>Bacillati</taxon>
        <taxon>Actinomycetota</taxon>
        <taxon>Actinomycetes</taxon>
        <taxon>Pseudonocardiales</taxon>
        <taxon>Pseudonocardiaceae</taxon>
        <taxon>Lentzea</taxon>
    </lineage>
</organism>
<protein>
    <submittedName>
        <fullName evidence="1">WD40 repeat domain-containing protein</fullName>
    </submittedName>
</protein>
<dbReference type="Gene3D" id="2.130.10.10">
    <property type="entry name" value="YVTN repeat-like/Quinoprotein amine dehydrogenase"/>
    <property type="match status" value="3"/>
</dbReference>
<dbReference type="EMBL" id="JBHRZI010000004">
    <property type="protein sequence ID" value="MFC3890444.1"/>
    <property type="molecule type" value="Genomic_DNA"/>
</dbReference>
<proteinExistence type="predicted"/>
<dbReference type="InterPro" id="IPR036322">
    <property type="entry name" value="WD40_repeat_dom_sf"/>
</dbReference>
<sequence length="567" mass="59039">MIAAASGSVTNWNIRTDKAEEWRPAEGVPFLDPSGEFVAVADEDNVLTIWRQDHTRVATLPAVTEQPAVVTFSADRTGVAVVADRVLSTFRLPGGEPAREPVPLGSGYTSGIAVSPDLSRVVADIRAADGHLALTDLTTGAVVKLPRMGGTTITARFSRDGSKIVAGEEGGRVGLYEVTENFASSYRVTAVPGHVGLVTAVAVDAAGELAASVDQTGRVIVRDISIHDDMDNGPFAEAPRLRIGRGRVSSVGFDITGTRLLSSEGSGTTRLHDLRDGTARSLTTAGLRLGVTEIVGSAFTADQAFFLRDNALVRQPVNGGTEERIGDVGPQAVVAASGDTAITGDPKGKTLLWRRGDNGWSSSDLAGDPEKVTSAAISADGRFAAVGRSPDRVDVWELAGPTKIETIEGVDRAIVGLNSPVVAFQAGTATLAIGRGDGTVLMWDAVARTRSEPLVVSDKSIEAIAVSPDGRFLATGLANTPDVTLYDLPSRQPIGTLQANLGTVTALGFAPDGGRLAAGDNSGRVAVFDTSVASWRDRLCRIAGRPFSDAEWAALIGAADRPAACRT</sequence>
<evidence type="ECO:0000313" key="2">
    <source>
        <dbReference type="Proteomes" id="UP001595690"/>
    </source>
</evidence>
<name>A0ABV8BN15_9PSEU</name>
<dbReference type="InterPro" id="IPR015943">
    <property type="entry name" value="WD40/YVTN_repeat-like_dom_sf"/>
</dbReference>
<dbReference type="Pfam" id="PF00400">
    <property type="entry name" value="WD40"/>
    <property type="match status" value="1"/>
</dbReference>
<gene>
    <name evidence="1" type="ORF">ACFOWZ_03090</name>
</gene>
<dbReference type="PANTHER" id="PTHR19879">
    <property type="entry name" value="TRANSCRIPTION INITIATION FACTOR TFIID"/>
    <property type="match status" value="1"/>
</dbReference>